<evidence type="ECO:0000256" key="2">
    <source>
        <dbReference type="ARBA" id="ARBA00022833"/>
    </source>
</evidence>
<dbReference type="PANTHER" id="PTHR31069:SF32">
    <property type="entry name" value="ARGININE METABOLISM REGULATION PROTEIN II"/>
    <property type="match status" value="1"/>
</dbReference>
<dbReference type="SMART" id="SM00066">
    <property type="entry name" value="GAL4"/>
    <property type="match status" value="1"/>
</dbReference>
<reference key="2">
    <citation type="submission" date="2011-08" db="EMBL/GenBank/DDBJ databases">
        <title>Genome sequence of Naumovozyma castellii.</title>
        <authorList>
            <person name="Gordon J.L."/>
            <person name="Armisen D."/>
            <person name="Proux-Wera E."/>
            <person name="OhEigeartaigh S.S."/>
            <person name="Byrne K.P."/>
            <person name="Wolfe K.H."/>
        </authorList>
    </citation>
    <scope>NUCLEOTIDE SEQUENCE</scope>
    <source>
        <strain>Type strain:CBS 4309</strain>
    </source>
</reference>
<dbReference type="GO" id="GO:0003677">
    <property type="term" value="F:DNA binding"/>
    <property type="evidence" value="ECO:0007669"/>
    <property type="project" value="UniProtKB-KW"/>
</dbReference>
<keyword evidence="4" id="KW-0238">DNA-binding</keyword>
<evidence type="ECO:0000256" key="4">
    <source>
        <dbReference type="ARBA" id="ARBA00023125"/>
    </source>
</evidence>
<dbReference type="InterPro" id="IPR021858">
    <property type="entry name" value="Fun_TF"/>
</dbReference>
<dbReference type="PROSITE" id="PS50048">
    <property type="entry name" value="ZN2_CY6_FUNGAL_2"/>
    <property type="match status" value="1"/>
</dbReference>
<protein>
    <recommendedName>
        <fullName evidence="8">Zn(2)-C6 fungal-type domain-containing protein</fullName>
    </recommendedName>
</protein>
<dbReference type="CDD" id="cd00067">
    <property type="entry name" value="GAL4"/>
    <property type="match status" value="1"/>
</dbReference>
<dbReference type="GeneID" id="96902598"/>
<dbReference type="STRING" id="1064592.G0VC05"/>
<dbReference type="Proteomes" id="UP000001640">
    <property type="component" value="Chromosome 3"/>
</dbReference>
<keyword evidence="1" id="KW-0479">Metal-binding</keyword>
<dbReference type="HOGENOM" id="CLU_009030_1_0_1"/>
<evidence type="ECO:0000256" key="5">
    <source>
        <dbReference type="ARBA" id="ARBA00023163"/>
    </source>
</evidence>
<feature type="compositionally biased region" description="Basic residues" evidence="7">
    <location>
        <begin position="146"/>
        <end position="165"/>
    </location>
</feature>
<dbReference type="FunCoup" id="G0VC05">
    <property type="interactions" value="355"/>
</dbReference>
<gene>
    <name evidence="9" type="primary">NCAS0C00220</name>
    <name evidence="9" type="ordered locus">NCAS_0C00220</name>
</gene>
<keyword evidence="6" id="KW-0539">Nucleus</keyword>
<proteinExistence type="predicted"/>
<organism evidence="9 10">
    <name type="scientific">Naumovozyma castellii</name>
    <name type="common">Yeast</name>
    <name type="synonym">Saccharomyces castellii</name>
    <dbReference type="NCBI Taxonomy" id="27288"/>
    <lineage>
        <taxon>Eukaryota</taxon>
        <taxon>Fungi</taxon>
        <taxon>Dikarya</taxon>
        <taxon>Ascomycota</taxon>
        <taxon>Saccharomycotina</taxon>
        <taxon>Saccharomycetes</taxon>
        <taxon>Saccharomycetales</taxon>
        <taxon>Saccharomycetaceae</taxon>
        <taxon>Naumovozyma</taxon>
    </lineage>
</organism>
<dbReference type="GO" id="GO:0000821">
    <property type="term" value="P:regulation of arginine metabolic process"/>
    <property type="evidence" value="ECO:0007669"/>
    <property type="project" value="EnsemblFungi"/>
</dbReference>
<dbReference type="GO" id="GO:0005634">
    <property type="term" value="C:nucleus"/>
    <property type="evidence" value="ECO:0007669"/>
    <property type="project" value="EnsemblFungi"/>
</dbReference>
<evidence type="ECO:0000259" key="8">
    <source>
        <dbReference type="PROSITE" id="PS50048"/>
    </source>
</evidence>
<sequence>MRKSAKTQTKRPRRAKTFTGCWTCRSRKVKCDLRRPGCVRCDKSGLECGGYDIKLRWSKLVKFDPYGVQLPPSPNGNSASNEEPQYQRRNIDFVKYKEEYIFHEDMDDELSILHAPPTEKIADGKTWIIKKFGVFRGTDKIDKQYAPRKKRRKPAPSTVSKRKTLKTGNKLSAKESAGKPINIEDSPSKPMSNHQSPVNNIPSFVDFDLAMNNVPSYEWISSELRDDVLLSAFAIQGASINDVPDSTTSAKTSINQGTVSTGLFSNIPIDGTNSIGDDTQTSPNNDYTIQNALNLLFHNKQTPTSPSTSKGMVKTLLDAPQSDSHMPRTIMEIINPSPLELEIFEALNKLNLSWNIPASGVNVHGIGKFLLNYYLENVADLMTVVPLSRNPWKKLYFPRALQALGDLVGLGYTTNSRNSLLNALLAVSCFNLKSKFEKNSKEYNYFLNLGIELRKQASNFLNICLNSTVTVEKYKDVLTAILSMNSIDVVWGTMEDCQRHLTICEDFVEKRMNSRPHISGKARTLHRIFSFLKLIQDSTALDKVRDKEIVIYGKKDKPDKNKVADPFVKDTSNNGGQFRESLNKLNGKIQIEYIRNDDSNDNNEQSASSSPPMFANIASESYYKPGQKSESDYDILSTDALYGLPNSLILLFSDCVRIVRHNEYYNIKYLAVPREFTEICLNFEKRLLKWKPEWAFYKENTDEFIDDTIEGVYHHTMSFYYGLVIYYFSMAKHLNNQFLQSYVEKVLLHLNKLTDLIDHKSVKIVPLMWQGFIAGCSSNMQDLQQEFRKWAAKLAESGMGSYWGARQVMFEVWRRRMNDEPNDNWYSVYKDWQMNLMLS</sequence>
<keyword evidence="5" id="KW-0804">Transcription</keyword>
<dbReference type="GO" id="GO:0000981">
    <property type="term" value="F:DNA-binding transcription factor activity, RNA polymerase II-specific"/>
    <property type="evidence" value="ECO:0007669"/>
    <property type="project" value="InterPro"/>
</dbReference>
<reference evidence="9 10" key="1">
    <citation type="journal article" date="2011" name="Proc. Natl. Acad. Sci. U.S.A.">
        <title>Evolutionary erosion of yeast sex chromosomes by mating-type switching accidents.</title>
        <authorList>
            <person name="Gordon J.L."/>
            <person name="Armisen D."/>
            <person name="Proux-Wera E."/>
            <person name="Oheigeartaigh S.S."/>
            <person name="Byrne K.P."/>
            <person name="Wolfe K.H."/>
        </authorList>
    </citation>
    <scope>NUCLEOTIDE SEQUENCE [LARGE SCALE GENOMIC DNA]</scope>
    <source>
        <strain evidence="10">ATCC 76901 / BCRC 22586 / CBS 4309 / NBRC 1992 / NRRL Y-12630</strain>
    </source>
</reference>
<dbReference type="InterPro" id="IPR036864">
    <property type="entry name" value="Zn2-C6_fun-type_DNA-bd_sf"/>
</dbReference>
<dbReference type="OMA" id="ARQIMFE"/>
<dbReference type="Pfam" id="PF00172">
    <property type="entry name" value="Zn_clus"/>
    <property type="match status" value="1"/>
</dbReference>
<keyword evidence="3" id="KW-0805">Transcription regulation</keyword>
<dbReference type="AlphaFoldDB" id="G0VC05"/>
<dbReference type="RefSeq" id="XP_003675381.1">
    <property type="nucleotide sequence ID" value="XM_003675333.1"/>
</dbReference>
<name>G0VC05_NAUCA</name>
<dbReference type="InterPro" id="IPR050675">
    <property type="entry name" value="OAF3"/>
</dbReference>
<evidence type="ECO:0000256" key="3">
    <source>
        <dbReference type="ARBA" id="ARBA00023015"/>
    </source>
</evidence>
<evidence type="ECO:0000313" key="9">
    <source>
        <dbReference type="EMBL" id="CCC69012.1"/>
    </source>
</evidence>
<dbReference type="GO" id="GO:0003712">
    <property type="term" value="F:transcription coregulator activity"/>
    <property type="evidence" value="ECO:0007669"/>
    <property type="project" value="EnsemblFungi"/>
</dbReference>
<feature type="region of interest" description="Disordered" evidence="7">
    <location>
        <begin position="143"/>
        <end position="197"/>
    </location>
</feature>
<evidence type="ECO:0000256" key="7">
    <source>
        <dbReference type="SAM" id="MobiDB-lite"/>
    </source>
</evidence>
<dbReference type="GO" id="GO:0008270">
    <property type="term" value="F:zinc ion binding"/>
    <property type="evidence" value="ECO:0007669"/>
    <property type="project" value="InterPro"/>
</dbReference>
<dbReference type="SUPFAM" id="SSF57701">
    <property type="entry name" value="Zn2/Cys6 DNA-binding domain"/>
    <property type="match status" value="1"/>
</dbReference>
<dbReference type="Gene3D" id="4.10.240.10">
    <property type="entry name" value="Zn(2)-C6 fungal-type DNA-binding domain"/>
    <property type="match status" value="1"/>
</dbReference>
<dbReference type="InterPro" id="IPR001138">
    <property type="entry name" value="Zn2Cys6_DnaBD"/>
</dbReference>
<dbReference type="InParanoid" id="G0VC05"/>
<evidence type="ECO:0000256" key="6">
    <source>
        <dbReference type="ARBA" id="ARBA00023242"/>
    </source>
</evidence>
<feature type="domain" description="Zn(2)-C6 fungal-type" evidence="8">
    <location>
        <begin position="20"/>
        <end position="48"/>
    </location>
</feature>
<keyword evidence="10" id="KW-1185">Reference proteome</keyword>
<evidence type="ECO:0000313" key="10">
    <source>
        <dbReference type="Proteomes" id="UP000001640"/>
    </source>
</evidence>
<evidence type="ECO:0000256" key="1">
    <source>
        <dbReference type="ARBA" id="ARBA00022723"/>
    </source>
</evidence>
<dbReference type="PANTHER" id="PTHR31069">
    <property type="entry name" value="OLEATE-ACTIVATED TRANSCRIPTION FACTOR 1-RELATED"/>
    <property type="match status" value="1"/>
</dbReference>
<dbReference type="OrthoDB" id="3477330at2759"/>
<dbReference type="KEGG" id="ncs:NCAS_0C00220"/>
<dbReference type="PROSITE" id="PS00463">
    <property type="entry name" value="ZN2_CY6_FUNGAL_1"/>
    <property type="match status" value="1"/>
</dbReference>
<dbReference type="EMBL" id="HE576754">
    <property type="protein sequence ID" value="CCC69012.1"/>
    <property type="molecule type" value="Genomic_DNA"/>
</dbReference>
<keyword evidence="2" id="KW-0862">Zinc</keyword>
<accession>G0VC05</accession>
<dbReference type="Pfam" id="PF11951">
    <property type="entry name" value="Fungal_trans_2"/>
    <property type="match status" value="1"/>
</dbReference>
<dbReference type="eggNOG" id="ENOG502QQBG">
    <property type="taxonomic scope" value="Eukaryota"/>
</dbReference>